<dbReference type="GO" id="GO:0016491">
    <property type="term" value="F:oxidoreductase activity"/>
    <property type="evidence" value="ECO:0007669"/>
    <property type="project" value="InterPro"/>
</dbReference>
<dbReference type="InterPro" id="IPR036249">
    <property type="entry name" value="Thioredoxin-like_sf"/>
</dbReference>
<dbReference type="GO" id="GO:0016209">
    <property type="term" value="F:antioxidant activity"/>
    <property type="evidence" value="ECO:0007669"/>
    <property type="project" value="InterPro"/>
</dbReference>
<name>A0A369T6M5_9PROT</name>
<dbReference type="GO" id="GO:0030416">
    <property type="term" value="P:methylamine metabolic process"/>
    <property type="evidence" value="ECO:0007669"/>
    <property type="project" value="InterPro"/>
</dbReference>
<evidence type="ECO:0000256" key="1">
    <source>
        <dbReference type="ARBA" id="ARBA00003475"/>
    </source>
</evidence>
<reference evidence="10 11" key="1">
    <citation type="submission" date="2018-07" db="EMBL/GenBank/DDBJ databases">
        <title>Venubactetium sediminum gen. nov., sp. nov., isolated from a marine solar saltern.</title>
        <authorList>
            <person name="Wang S."/>
        </authorList>
    </citation>
    <scope>NUCLEOTIDE SEQUENCE [LARGE SCALE GENOMIC DNA]</scope>
    <source>
        <strain evidence="10 11">WD2A32</strain>
    </source>
</reference>
<sequence>MEALAISQAVLLLLVIGLAVAVFGLVRQIGVLHERVAPMGALMTDRAVSVGDAAPSFDLKDLNGQDVHIGGKRPRSQMMLFVSPSCPVCKKLLPLAKSVARGERGGLDLILVGDGDIAEQKAFVEKQNLQDVPYVVAAEVGMTYQVGKLPYAILVDDEGFIRAKGLVNSREHLESLLEAKETGYGSIQDYLDAHSTGRAPARPNGAAEGEHAGAGTQ</sequence>
<dbReference type="AlphaFoldDB" id="A0A369T6M5"/>
<evidence type="ECO:0000256" key="6">
    <source>
        <dbReference type="ARBA" id="ARBA00022989"/>
    </source>
</evidence>
<protein>
    <recommendedName>
        <fullName evidence="4">Methylamine utilization protein MauD</fullName>
    </recommendedName>
</protein>
<accession>A0A369T6M5</accession>
<dbReference type="PROSITE" id="PS51352">
    <property type="entry name" value="THIOREDOXIN_2"/>
    <property type="match status" value="1"/>
</dbReference>
<dbReference type="Gene3D" id="3.40.30.10">
    <property type="entry name" value="Glutaredoxin"/>
    <property type="match status" value="1"/>
</dbReference>
<dbReference type="InterPro" id="IPR000866">
    <property type="entry name" value="AhpC/TSA"/>
</dbReference>
<evidence type="ECO:0000256" key="5">
    <source>
        <dbReference type="ARBA" id="ARBA00022692"/>
    </source>
</evidence>
<proteinExistence type="predicted"/>
<dbReference type="UniPathway" id="UPA00895"/>
<comment type="subcellular location">
    <subcellularLocation>
        <location evidence="2">Membrane</location>
        <topology evidence="2">Single-pass membrane protein</topology>
    </subcellularLocation>
</comment>
<comment type="caution">
    <text evidence="10">The sequence shown here is derived from an EMBL/GenBank/DDBJ whole genome shotgun (WGS) entry which is preliminary data.</text>
</comment>
<dbReference type="SUPFAM" id="SSF52833">
    <property type="entry name" value="Thioredoxin-like"/>
    <property type="match status" value="1"/>
</dbReference>
<evidence type="ECO:0000256" key="2">
    <source>
        <dbReference type="ARBA" id="ARBA00004167"/>
    </source>
</evidence>
<dbReference type="Proteomes" id="UP000253941">
    <property type="component" value="Unassembled WGS sequence"/>
</dbReference>
<evidence type="ECO:0000256" key="3">
    <source>
        <dbReference type="ARBA" id="ARBA00004856"/>
    </source>
</evidence>
<evidence type="ECO:0000256" key="8">
    <source>
        <dbReference type="SAM" id="MobiDB-lite"/>
    </source>
</evidence>
<keyword evidence="7" id="KW-0472">Membrane</keyword>
<dbReference type="NCBIfam" id="TIGR02661">
    <property type="entry name" value="MauD"/>
    <property type="match status" value="1"/>
</dbReference>
<gene>
    <name evidence="10" type="primary">mauD</name>
    <name evidence="10" type="ORF">DRB17_17710</name>
</gene>
<feature type="domain" description="Thioredoxin" evidence="9">
    <location>
        <begin position="48"/>
        <end position="182"/>
    </location>
</feature>
<evidence type="ECO:0000256" key="4">
    <source>
        <dbReference type="ARBA" id="ARBA00019076"/>
    </source>
</evidence>
<dbReference type="Pfam" id="PF00578">
    <property type="entry name" value="AhpC-TSA"/>
    <property type="match status" value="1"/>
</dbReference>
<evidence type="ECO:0000259" key="9">
    <source>
        <dbReference type="PROSITE" id="PS51352"/>
    </source>
</evidence>
<comment type="function">
    <text evidence="1">May be specifically involved in the processing, transport, and/or maturation of the MADH beta-subunit.</text>
</comment>
<evidence type="ECO:0000313" key="10">
    <source>
        <dbReference type="EMBL" id="RDD60542.1"/>
    </source>
</evidence>
<dbReference type="GO" id="GO:0016020">
    <property type="term" value="C:membrane"/>
    <property type="evidence" value="ECO:0007669"/>
    <property type="project" value="UniProtKB-SubCell"/>
</dbReference>
<keyword evidence="6" id="KW-1133">Transmembrane helix</keyword>
<dbReference type="InterPro" id="IPR013478">
    <property type="entry name" value="MeN_DH_accessory"/>
</dbReference>
<keyword evidence="5" id="KW-0812">Transmembrane</keyword>
<feature type="region of interest" description="Disordered" evidence="8">
    <location>
        <begin position="194"/>
        <end position="217"/>
    </location>
</feature>
<organism evidence="10 11">
    <name type="scientific">Ferruginivarius sediminum</name>
    <dbReference type="NCBI Taxonomy" id="2661937"/>
    <lineage>
        <taxon>Bacteria</taxon>
        <taxon>Pseudomonadati</taxon>
        <taxon>Pseudomonadota</taxon>
        <taxon>Alphaproteobacteria</taxon>
        <taxon>Rhodospirillales</taxon>
        <taxon>Rhodospirillaceae</taxon>
        <taxon>Ferruginivarius</taxon>
    </lineage>
</organism>
<dbReference type="InterPro" id="IPR013766">
    <property type="entry name" value="Thioredoxin_domain"/>
</dbReference>
<evidence type="ECO:0000256" key="7">
    <source>
        <dbReference type="ARBA" id="ARBA00023136"/>
    </source>
</evidence>
<keyword evidence="11" id="KW-1185">Reference proteome</keyword>
<dbReference type="EMBL" id="QPMH01000025">
    <property type="protein sequence ID" value="RDD60542.1"/>
    <property type="molecule type" value="Genomic_DNA"/>
</dbReference>
<evidence type="ECO:0000313" key="11">
    <source>
        <dbReference type="Proteomes" id="UP000253941"/>
    </source>
</evidence>
<comment type="pathway">
    <text evidence="3">One-carbon metabolism; methylamine degradation.</text>
</comment>